<keyword evidence="3" id="KW-1185">Reference proteome</keyword>
<accession>A0A1H8KHE5</accession>
<keyword evidence="1" id="KW-0472">Membrane</keyword>
<dbReference type="AlphaFoldDB" id="A0A1H8KHE5"/>
<dbReference type="RefSeq" id="WP_091302708.1">
    <property type="nucleotide sequence ID" value="NZ_FOCE01000009.1"/>
</dbReference>
<reference evidence="2 3" key="1">
    <citation type="submission" date="2016-10" db="EMBL/GenBank/DDBJ databases">
        <authorList>
            <person name="de Groot N.N."/>
        </authorList>
    </citation>
    <scope>NUCLEOTIDE SEQUENCE [LARGE SCALE GENOMIC DNA]</scope>
    <source>
        <strain evidence="2 3">DSM 3857</strain>
    </source>
</reference>
<sequence length="166" mass="18429">MTLLPGEKILWQGRPEARAPLDVSRPSQLLFGVVFVAFSMVWMDKARESGSLIWLAGFVFMGLGLKLSVWRAWQPRLRAKFARYTLTDRRALAEMRWPLIAARGAALTLSPATIIDIEGHDPATLSFTQSGLAGREGARSQTLRFERIAEARHVLALARDVQKGAA</sequence>
<evidence type="ECO:0000256" key="1">
    <source>
        <dbReference type="SAM" id="Phobius"/>
    </source>
</evidence>
<proteinExistence type="predicted"/>
<gene>
    <name evidence="2" type="ORF">SAMN04488103_10987</name>
</gene>
<dbReference type="EMBL" id="FOCE01000009">
    <property type="protein sequence ID" value="SEN92304.1"/>
    <property type="molecule type" value="Genomic_DNA"/>
</dbReference>
<feature type="transmembrane region" description="Helical" evidence="1">
    <location>
        <begin position="52"/>
        <end position="73"/>
    </location>
</feature>
<dbReference type="STRING" id="933059.SAMN04488103_10987"/>
<feature type="transmembrane region" description="Helical" evidence="1">
    <location>
        <begin position="28"/>
        <end position="46"/>
    </location>
</feature>
<keyword evidence="1" id="KW-1133">Transmembrane helix</keyword>
<name>A0A1H8KHE5_9RHOB</name>
<dbReference type="Proteomes" id="UP000198761">
    <property type="component" value="Unassembled WGS sequence"/>
</dbReference>
<dbReference type="OrthoDB" id="199424at2"/>
<evidence type="ECO:0000313" key="3">
    <source>
        <dbReference type="Proteomes" id="UP000198761"/>
    </source>
</evidence>
<keyword evidence="1" id="KW-0812">Transmembrane</keyword>
<evidence type="ECO:0000313" key="2">
    <source>
        <dbReference type="EMBL" id="SEN92304.1"/>
    </source>
</evidence>
<organism evidence="2 3">
    <name type="scientific">Gemmobacter aquatilis</name>
    <dbReference type="NCBI Taxonomy" id="933059"/>
    <lineage>
        <taxon>Bacteria</taxon>
        <taxon>Pseudomonadati</taxon>
        <taxon>Pseudomonadota</taxon>
        <taxon>Alphaproteobacteria</taxon>
        <taxon>Rhodobacterales</taxon>
        <taxon>Paracoccaceae</taxon>
        <taxon>Gemmobacter</taxon>
    </lineage>
</organism>
<protein>
    <submittedName>
        <fullName evidence="2">Uncharacterized protein</fullName>
    </submittedName>
</protein>